<dbReference type="SMART" id="SM00632">
    <property type="entry name" value="Aamy_C"/>
    <property type="match status" value="1"/>
</dbReference>
<evidence type="ECO:0000256" key="13">
    <source>
        <dbReference type="SAM" id="SignalP"/>
    </source>
</evidence>
<proteinExistence type="inferred from homology"/>
<evidence type="ECO:0000256" key="5">
    <source>
        <dbReference type="ARBA" id="ARBA00017303"/>
    </source>
</evidence>
<dbReference type="InterPro" id="IPR017853">
    <property type="entry name" value="GH"/>
</dbReference>
<dbReference type="OrthoDB" id="9805159at2"/>
<accession>A0A4Q7ZR46</accession>
<dbReference type="InterPro" id="IPR006046">
    <property type="entry name" value="Alpha_amylase"/>
</dbReference>
<dbReference type="GO" id="GO:0046872">
    <property type="term" value="F:metal ion binding"/>
    <property type="evidence" value="ECO:0007669"/>
    <property type="project" value="UniProtKB-KW"/>
</dbReference>
<comment type="similarity">
    <text evidence="3 11">Belongs to the glycosyl hydrolase 13 family.</text>
</comment>
<dbReference type="Pfam" id="PF00128">
    <property type="entry name" value="Alpha-amylase"/>
    <property type="match status" value="1"/>
</dbReference>
<keyword evidence="9 12" id="KW-0119">Carbohydrate metabolism</keyword>
<evidence type="ECO:0000259" key="14">
    <source>
        <dbReference type="SMART" id="SM00632"/>
    </source>
</evidence>
<dbReference type="GO" id="GO:0004556">
    <property type="term" value="F:alpha-amylase activity"/>
    <property type="evidence" value="ECO:0007669"/>
    <property type="project" value="UniProtKB-UniRule"/>
</dbReference>
<evidence type="ECO:0000259" key="15">
    <source>
        <dbReference type="SMART" id="SM00642"/>
    </source>
</evidence>
<dbReference type="RefSeq" id="WP_130512071.1">
    <property type="nucleotide sequence ID" value="NZ_SHKY01000001.1"/>
</dbReference>
<evidence type="ECO:0000256" key="3">
    <source>
        <dbReference type="ARBA" id="ARBA00008061"/>
    </source>
</evidence>
<evidence type="ECO:0000256" key="7">
    <source>
        <dbReference type="ARBA" id="ARBA00022801"/>
    </source>
</evidence>
<keyword evidence="6" id="KW-0479">Metal-binding</keyword>
<evidence type="ECO:0000256" key="1">
    <source>
        <dbReference type="ARBA" id="ARBA00000548"/>
    </source>
</evidence>
<dbReference type="InterPro" id="IPR031319">
    <property type="entry name" value="A-amylase_C"/>
</dbReference>
<keyword evidence="13" id="KW-0732">Signal</keyword>
<keyword evidence="10 12" id="KW-0326">Glycosidase</keyword>
<dbReference type="InterPro" id="IPR013780">
    <property type="entry name" value="Glyco_hydro_b"/>
</dbReference>
<comment type="caution">
    <text evidence="16">The sequence shown here is derived from an EMBL/GenBank/DDBJ whole genome shotgun (WGS) entry which is preliminary data.</text>
</comment>
<evidence type="ECO:0000256" key="11">
    <source>
        <dbReference type="RuleBase" id="RU003615"/>
    </source>
</evidence>
<evidence type="ECO:0000256" key="2">
    <source>
        <dbReference type="ARBA" id="ARBA00001913"/>
    </source>
</evidence>
<dbReference type="EC" id="3.2.1.1" evidence="4 12"/>
<dbReference type="SMART" id="SM00642">
    <property type="entry name" value="Aamy"/>
    <property type="match status" value="1"/>
</dbReference>
<dbReference type="InterPro" id="IPR006048">
    <property type="entry name" value="A-amylase/branching_C"/>
</dbReference>
<dbReference type="AlphaFoldDB" id="A0A4Q7ZR46"/>
<evidence type="ECO:0000256" key="4">
    <source>
        <dbReference type="ARBA" id="ARBA00012595"/>
    </source>
</evidence>
<dbReference type="SUPFAM" id="SSF51445">
    <property type="entry name" value="(Trans)glycosidases"/>
    <property type="match status" value="1"/>
</dbReference>
<dbReference type="Proteomes" id="UP000292564">
    <property type="component" value="Unassembled WGS sequence"/>
</dbReference>
<dbReference type="Pfam" id="PF02806">
    <property type="entry name" value="Alpha-amylase_C"/>
    <property type="match status" value="1"/>
</dbReference>
<gene>
    <name evidence="16" type="ORF">EV385_5531</name>
</gene>
<comment type="cofactor">
    <cofactor evidence="2">
        <name>Ca(2+)</name>
        <dbReference type="ChEBI" id="CHEBI:29108"/>
    </cofactor>
</comment>
<dbReference type="Gene3D" id="2.60.40.1180">
    <property type="entry name" value="Golgi alpha-mannosidase II"/>
    <property type="match status" value="1"/>
</dbReference>
<evidence type="ECO:0000313" key="17">
    <source>
        <dbReference type="Proteomes" id="UP000292564"/>
    </source>
</evidence>
<feature type="chain" id="PRO_5020512041" description="Alpha-amylase" evidence="13">
    <location>
        <begin position="30"/>
        <end position="473"/>
    </location>
</feature>
<evidence type="ECO:0000256" key="10">
    <source>
        <dbReference type="ARBA" id="ARBA00023295"/>
    </source>
</evidence>
<name>A0A4Q7ZR46_9ACTN</name>
<dbReference type="SUPFAM" id="SSF51011">
    <property type="entry name" value="Glycosyl hydrolase domain"/>
    <property type="match status" value="1"/>
</dbReference>
<evidence type="ECO:0000256" key="6">
    <source>
        <dbReference type="ARBA" id="ARBA00022723"/>
    </source>
</evidence>
<keyword evidence="17" id="KW-1185">Reference proteome</keyword>
<comment type="catalytic activity">
    <reaction evidence="1 12">
        <text>Endohydrolysis of (1-&gt;4)-alpha-D-glucosidic linkages in polysaccharides containing three or more (1-&gt;4)-alpha-linked D-glucose units.</text>
        <dbReference type="EC" id="3.2.1.1"/>
    </reaction>
</comment>
<dbReference type="PRINTS" id="PR00110">
    <property type="entry name" value="ALPHAAMYLASE"/>
</dbReference>
<evidence type="ECO:0000256" key="8">
    <source>
        <dbReference type="ARBA" id="ARBA00022837"/>
    </source>
</evidence>
<protein>
    <recommendedName>
        <fullName evidence="5 12">Alpha-amylase</fullName>
        <ecNumber evidence="4 12">3.2.1.1</ecNumber>
    </recommendedName>
</protein>
<keyword evidence="7 12" id="KW-0378">Hydrolase</keyword>
<evidence type="ECO:0000256" key="9">
    <source>
        <dbReference type="ARBA" id="ARBA00023277"/>
    </source>
</evidence>
<feature type="signal peptide" evidence="13">
    <location>
        <begin position="1"/>
        <end position="29"/>
    </location>
</feature>
<dbReference type="Gene3D" id="3.20.20.80">
    <property type="entry name" value="Glycosidases"/>
    <property type="match status" value="1"/>
</dbReference>
<evidence type="ECO:0000256" key="12">
    <source>
        <dbReference type="RuleBase" id="RU361134"/>
    </source>
</evidence>
<dbReference type="PANTHER" id="PTHR43447">
    <property type="entry name" value="ALPHA-AMYLASE"/>
    <property type="match status" value="1"/>
</dbReference>
<evidence type="ECO:0000313" key="16">
    <source>
        <dbReference type="EMBL" id="RZU53600.1"/>
    </source>
</evidence>
<reference evidence="16 17" key="1">
    <citation type="submission" date="2019-02" db="EMBL/GenBank/DDBJ databases">
        <title>Sequencing the genomes of 1000 actinobacteria strains.</title>
        <authorList>
            <person name="Klenk H.-P."/>
        </authorList>
    </citation>
    <scope>NUCLEOTIDE SEQUENCE [LARGE SCALE GENOMIC DNA]</scope>
    <source>
        <strain evidence="16 17">DSM 45162</strain>
    </source>
</reference>
<keyword evidence="8" id="KW-0106">Calcium</keyword>
<dbReference type="GO" id="GO:0005975">
    <property type="term" value="P:carbohydrate metabolic process"/>
    <property type="evidence" value="ECO:0007669"/>
    <property type="project" value="InterPro"/>
</dbReference>
<sequence>MARRRWTAAGTIIAALIATAAAVQSPAQAAPGAKDVIVTLFEWNWTSVARECRDYIGPKGYGYVQVSPPQEHRRGGQWWVAYQPVSYKIESNKGTRGQFADMVRDCHKAGVKVIADAVINHMAEGSGTGWAGSSYGNRDYPGTYASWDFHNSCLINESDYRNDAWRVRNCELVKLPDLKTESDAVRNRLAGYFNDLLSLGVDGFRIDAAKHMTPDDIAAVKGKLSRPAYLVQEQIQGDGEPIQPEQYAWVGDVHEFRYGRDLKRVFHQERLAYLQNFGEGWGHLNGTVAVPFVDNHDTQRNGSTLTYRDGATYTLANIFMLAWPYGSPSVMSGYEFGDKDQGAPQHSDGRIQDVTCFNGQWKCEHRWPEIGNMVAFHNTVKGTGVNDWWSNGNDQIAFGRGDRGYVVINHEDGWLTRTFQTGLAPGLYCDVVHGERGASGCTGPSVTVDNARRATLTVGPHNAVAMHVNARAG</sequence>
<feature type="domain" description="Glycosyl hydrolase family 13 catalytic" evidence="15">
    <location>
        <begin position="35"/>
        <end position="377"/>
    </location>
</feature>
<dbReference type="InterPro" id="IPR006047">
    <property type="entry name" value="GH13_cat_dom"/>
</dbReference>
<organism evidence="16 17">
    <name type="scientific">Krasilnikovia cinnamomea</name>
    <dbReference type="NCBI Taxonomy" id="349313"/>
    <lineage>
        <taxon>Bacteria</taxon>
        <taxon>Bacillati</taxon>
        <taxon>Actinomycetota</taxon>
        <taxon>Actinomycetes</taxon>
        <taxon>Micromonosporales</taxon>
        <taxon>Micromonosporaceae</taxon>
        <taxon>Krasilnikovia</taxon>
    </lineage>
</organism>
<dbReference type="EMBL" id="SHKY01000001">
    <property type="protein sequence ID" value="RZU53600.1"/>
    <property type="molecule type" value="Genomic_DNA"/>
</dbReference>
<feature type="domain" description="Alpha-amylase C-terminal" evidence="14">
    <location>
        <begin position="386"/>
        <end position="471"/>
    </location>
</feature>
<dbReference type="CDD" id="cd11317">
    <property type="entry name" value="AmyAc_bac_euk_AmyA"/>
    <property type="match status" value="1"/>
</dbReference>